<sequence length="171" mass="19392">MVIGTTTGFHEVISPDSDAKFSAEKGRYVLYISYMCSFTHRATVVRSLKGLESLIQLVVLDPELGPDGWFFSGRFGTAVCDPLYGYKYLRDLYLKADPNYAGRLSVPVLWDKKNQTVVNNESNELMRMFYTAFDDLLPPSYRSLISQGVTSKMCHFIRFFSQTLTRPTALA</sequence>
<dbReference type="Gene3D" id="3.40.30.10">
    <property type="entry name" value="Glutaredoxin"/>
    <property type="match status" value="1"/>
</dbReference>
<name>A0A5N6VDQ3_9EURO</name>
<dbReference type="AlphaFoldDB" id="A0A5N6VDQ3"/>
<organism evidence="2 3">
    <name type="scientific">Aspergillus transmontanensis</name>
    <dbReference type="NCBI Taxonomy" id="1034304"/>
    <lineage>
        <taxon>Eukaryota</taxon>
        <taxon>Fungi</taxon>
        <taxon>Dikarya</taxon>
        <taxon>Ascomycota</taxon>
        <taxon>Pezizomycotina</taxon>
        <taxon>Eurotiomycetes</taxon>
        <taxon>Eurotiomycetidae</taxon>
        <taxon>Eurotiales</taxon>
        <taxon>Aspergillaceae</taxon>
        <taxon>Aspergillus</taxon>
        <taxon>Aspergillus subgen. Circumdati</taxon>
    </lineage>
</organism>
<evidence type="ECO:0000313" key="2">
    <source>
        <dbReference type="EMBL" id="KAE8306289.1"/>
    </source>
</evidence>
<dbReference type="InterPro" id="IPR016639">
    <property type="entry name" value="GST_Omega/GSH"/>
</dbReference>
<protein>
    <submittedName>
        <fullName evidence="2">Glutathione S-transferase</fullName>
    </submittedName>
</protein>
<dbReference type="GO" id="GO:0005737">
    <property type="term" value="C:cytoplasm"/>
    <property type="evidence" value="ECO:0007669"/>
    <property type="project" value="TreeGrafter"/>
</dbReference>
<dbReference type="InterPro" id="IPR036249">
    <property type="entry name" value="Thioredoxin-like_sf"/>
</dbReference>
<dbReference type="Pfam" id="PF13409">
    <property type="entry name" value="GST_N_2"/>
    <property type="match status" value="1"/>
</dbReference>
<keyword evidence="3" id="KW-1185">Reference proteome</keyword>
<dbReference type="SUPFAM" id="SSF52833">
    <property type="entry name" value="Thioredoxin-like"/>
    <property type="match status" value="1"/>
</dbReference>
<evidence type="ECO:0000259" key="1">
    <source>
        <dbReference type="Pfam" id="PF13409"/>
    </source>
</evidence>
<gene>
    <name evidence="2" type="ORF">BDV41DRAFT_583452</name>
</gene>
<proteinExistence type="predicted"/>
<dbReference type="PANTHER" id="PTHR32419:SF25">
    <property type="entry name" value="GLUTATHIONE S-TRANSFERASE (EUROFUNG)"/>
    <property type="match status" value="1"/>
</dbReference>
<dbReference type="EMBL" id="ML738473">
    <property type="protein sequence ID" value="KAE8306289.1"/>
    <property type="molecule type" value="Genomic_DNA"/>
</dbReference>
<evidence type="ECO:0000313" key="3">
    <source>
        <dbReference type="Proteomes" id="UP000325433"/>
    </source>
</evidence>
<dbReference type="GO" id="GO:0004364">
    <property type="term" value="F:glutathione transferase activity"/>
    <property type="evidence" value="ECO:0007669"/>
    <property type="project" value="InterPro"/>
</dbReference>
<reference evidence="3" key="1">
    <citation type="submission" date="2019-04" db="EMBL/GenBank/DDBJ databases">
        <title>Friends and foes A comparative genomics studyof 23 Aspergillus species from section Flavi.</title>
        <authorList>
            <consortium name="DOE Joint Genome Institute"/>
            <person name="Kjaerbolling I."/>
            <person name="Vesth T."/>
            <person name="Frisvad J.C."/>
            <person name="Nybo J.L."/>
            <person name="Theobald S."/>
            <person name="Kildgaard S."/>
            <person name="Isbrandt T."/>
            <person name="Kuo A."/>
            <person name="Sato A."/>
            <person name="Lyhne E.K."/>
            <person name="Kogle M.E."/>
            <person name="Wiebenga A."/>
            <person name="Kun R.S."/>
            <person name="Lubbers R.J."/>
            <person name="Makela M.R."/>
            <person name="Barry K."/>
            <person name="Chovatia M."/>
            <person name="Clum A."/>
            <person name="Daum C."/>
            <person name="Haridas S."/>
            <person name="He G."/>
            <person name="LaButti K."/>
            <person name="Lipzen A."/>
            <person name="Mondo S."/>
            <person name="Riley R."/>
            <person name="Salamov A."/>
            <person name="Simmons B.A."/>
            <person name="Magnuson J.K."/>
            <person name="Henrissat B."/>
            <person name="Mortensen U.H."/>
            <person name="Larsen T.O."/>
            <person name="Devries R.P."/>
            <person name="Grigoriev I.V."/>
            <person name="Machida M."/>
            <person name="Baker S.E."/>
            <person name="Andersen M.R."/>
        </authorList>
    </citation>
    <scope>NUCLEOTIDE SEQUENCE [LARGE SCALE GENOMIC DNA]</scope>
    <source>
        <strain evidence="3">CBS 130015</strain>
    </source>
</reference>
<feature type="domain" description="GST N-terminal" evidence="1">
    <location>
        <begin position="36"/>
        <end position="130"/>
    </location>
</feature>
<dbReference type="PANTHER" id="PTHR32419">
    <property type="entry name" value="GLUTATHIONYL-HYDROQUINONE REDUCTASE"/>
    <property type="match status" value="1"/>
</dbReference>
<dbReference type="Proteomes" id="UP000325433">
    <property type="component" value="Unassembled WGS sequence"/>
</dbReference>
<dbReference type="InterPro" id="IPR004045">
    <property type="entry name" value="Glutathione_S-Trfase_N"/>
</dbReference>
<keyword evidence="2" id="KW-0808">Transferase</keyword>
<accession>A0A5N6VDQ3</accession>